<dbReference type="CDD" id="cd01392">
    <property type="entry name" value="HTH_LacI"/>
    <property type="match status" value="1"/>
</dbReference>
<keyword evidence="2" id="KW-0238">DNA-binding</keyword>
<dbReference type="InterPro" id="IPR028082">
    <property type="entry name" value="Peripla_BP_I"/>
</dbReference>
<gene>
    <name evidence="5" type="ordered locus">Acel_0144</name>
</gene>
<dbReference type="eggNOG" id="COG1609">
    <property type="taxonomic scope" value="Bacteria"/>
</dbReference>
<accession>A0LR59</accession>
<dbReference type="GO" id="GO:0000976">
    <property type="term" value="F:transcription cis-regulatory region binding"/>
    <property type="evidence" value="ECO:0007669"/>
    <property type="project" value="TreeGrafter"/>
</dbReference>
<dbReference type="OrthoDB" id="5171752at2"/>
<keyword evidence="6" id="KW-1185">Reference proteome</keyword>
<dbReference type="SUPFAM" id="SSF47413">
    <property type="entry name" value="lambda repressor-like DNA-binding domains"/>
    <property type="match status" value="1"/>
</dbReference>
<dbReference type="PANTHER" id="PTHR30146:SF138">
    <property type="entry name" value="TRANSCRIPTIONAL REGULATORY PROTEIN"/>
    <property type="match status" value="1"/>
</dbReference>
<dbReference type="InterPro" id="IPR046335">
    <property type="entry name" value="LacI/GalR-like_sensor"/>
</dbReference>
<dbReference type="PROSITE" id="PS50932">
    <property type="entry name" value="HTH_LACI_2"/>
    <property type="match status" value="1"/>
</dbReference>
<dbReference type="InterPro" id="IPR000843">
    <property type="entry name" value="HTH_LacI"/>
</dbReference>
<name>A0LR59_ACIC1</name>
<evidence type="ECO:0000256" key="1">
    <source>
        <dbReference type="ARBA" id="ARBA00023015"/>
    </source>
</evidence>
<sequence length="375" mass="39254">MIVTIQQAYRHGADGSPAAAATIVLGTVAVVERRPTLDTVAQACGVSRMTVSNVFNRPDQVAAETRERVLRAAQALGYIGPNPTGRSLRHGRTQTIGVLLTERLPYAFTDPGLLQFLQGVATELATWGHALLLLPTQEGPEAGSVAGTALVDGFLIVLAGASDPAVTQVLRRGLPAVSWGQPRLPGVPRIGIDNTRAAAEVARHLHDLGHRRVGVISFGAGRQLRAVHQTMRQRVTGFSAVFAADPQAVVQVVHATANTRSAGSEAARDLLAAEPRPTAIFAVTDVLALGALDEAMRQRIAVPAELSVAGFDDIPEAARAVPPLTTFSQALAEQGRAAARMLLDRIAGRAGSVPALETRLVVRGSTAPASVLVEA</sequence>
<organism evidence="5 6">
    <name type="scientific">Acidothermus cellulolyticus (strain ATCC 43068 / DSM 8971 / 11B)</name>
    <dbReference type="NCBI Taxonomy" id="351607"/>
    <lineage>
        <taxon>Bacteria</taxon>
        <taxon>Bacillati</taxon>
        <taxon>Actinomycetota</taxon>
        <taxon>Actinomycetes</taxon>
        <taxon>Acidothermales</taxon>
        <taxon>Acidothermaceae</taxon>
        <taxon>Acidothermus</taxon>
    </lineage>
</organism>
<evidence type="ECO:0000259" key="4">
    <source>
        <dbReference type="PROSITE" id="PS50932"/>
    </source>
</evidence>
<dbReference type="InterPro" id="IPR010982">
    <property type="entry name" value="Lambda_DNA-bd_dom_sf"/>
</dbReference>
<dbReference type="SMART" id="SM00354">
    <property type="entry name" value="HTH_LACI"/>
    <property type="match status" value="1"/>
</dbReference>
<evidence type="ECO:0000256" key="2">
    <source>
        <dbReference type="ARBA" id="ARBA00023125"/>
    </source>
</evidence>
<evidence type="ECO:0000256" key="3">
    <source>
        <dbReference type="ARBA" id="ARBA00023163"/>
    </source>
</evidence>
<dbReference type="GO" id="GO:0003700">
    <property type="term" value="F:DNA-binding transcription factor activity"/>
    <property type="evidence" value="ECO:0007669"/>
    <property type="project" value="TreeGrafter"/>
</dbReference>
<dbReference type="Proteomes" id="UP000008221">
    <property type="component" value="Chromosome"/>
</dbReference>
<dbReference type="PANTHER" id="PTHR30146">
    <property type="entry name" value="LACI-RELATED TRANSCRIPTIONAL REPRESSOR"/>
    <property type="match status" value="1"/>
</dbReference>
<protein>
    <submittedName>
        <fullName evidence="5">Transcriptional regulator, LacI family</fullName>
    </submittedName>
</protein>
<dbReference type="AlphaFoldDB" id="A0LR59"/>
<dbReference type="STRING" id="351607.Acel_0144"/>
<feature type="domain" description="HTH lacI-type" evidence="4">
    <location>
        <begin position="35"/>
        <end position="90"/>
    </location>
</feature>
<keyword evidence="1" id="KW-0805">Transcription regulation</keyword>
<evidence type="ECO:0000313" key="5">
    <source>
        <dbReference type="EMBL" id="ABK51919.1"/>
    </source>
</evidence>
<dbReference type="SUPFAM" id="SSF53822">
    <property type="entry name" value="Periplasmic binding protein-like I"/>
    <property type="match status" value="1"/>
</dbReference>
<dbReference type="KEGG" id="ace:Acel_0144"/>
<dbReference type="Gene3D" id="1.10.260.40">
    <property type="entry name" value="lambda repressor-like DNA-binding domains"/>
    <property type="match status" value="1"/>
</dbReference>
<dbReference type="CDD" id="cd06279">
    <property type="entry name" value="PBP1_LacI-like"/>
    <property type="match status" value="1"/>
</dbReference>
<reference evidence="5 6" key="1">
    <citation type="journal article" date="2009" name="Genome Res.">
        <title>Complete genome of the cellulolytic thermophile Acidothermus cellulolyticus 11B provides insights into its ecophysiological and evolutionary adaptations.</title>
        <authorList>
            <person name="Barabote R.D."/>
            <person name="Xie G."/>
            <person name="Leu D.H."/>
            <person name="Normand P."/>
            <person name="Necsulea A."/>
            <person name="Daubin V."/>
            <person name="Medigue C."/>
            <person name="Adney W.S."/>
            <person name="Xu X.C."/>
            <person name="Lapidus A."/>
            <person name="Parales R.E."/>
            <person name="Detter C."/>
            <person name="Pujic P."/>
            <person name="Bruce D."/>
            <person name="Lavire C."/>
            <person name="Challacombe J.F."/>
            <person name="Brettin T.S."/>
            <person name="Berry A.M."/>
        </authorList>
    </citation>
    <scope>NUCLEOTIDE SEQUENCE [LARGE SCALE GENOMIC DNA]</scope>
    <source>
        <strain evidence="6">ATCC 43068 / DSM 8971 / 11B</strain>
    </source>
</reference>
<dbReference type="Pfam" id="PF00356">
    <property type="entry name" value="LacI"/>
    <property type="match status" value="1"/>
</dbReference>
<dbReference type="InParanoid" id="A0LR59"/>
<dbReference type="RefSeq" id="WP_011718983.1">
    <property type="nucleotide sequence ID" value="NC_008578.1"/>
</dbReference>
<dbReference type="Gene3D" id="3.40.50.2300">
    <property type="match status" value="2"/>
</dbReference>
<dbReference type="EMBL" id="CP000481">
    <property type="protein sequence ID" value="ABK51919.1"/>
    <property type="molecule type" value="Genomic_DNA"/>
</dbReference>
<proteinExistence type="predicted"/>
<dbReference type="FunCoup" id="A0LR59">
    <property type="interactions" value="19"/>
</dbReference>
<dbReference type="HOGENOM" id="CLU_037628_6_1_11"/>
<evidence type="ECO:0000313" key="6">
    <source>
        <dbReference type="Proteomes" id="UP000008221"/>
    </source>
</evidence>
<keyword evidence="3" id="KW-0804">Transcription</keyword>
<dbReference type="Pfam" id="PF13377">
    <property type="entry name" value="Peripla_BP_3"/>
    <property type="match status" value="1"/>
</dbReference>